<keyword evidence="4" id="KW-1185">Reference proteome</keyword>
<reference evidence="3 4" key="1">
    <citation type="submission" date="2019-08" db="EMBL/GenBank/DDBJ databases">
        <authorList>
            <person name="Lei W."/>
        </authorList>
    </citation>
    <scope>NUCLEOTIDE SEQUENCE [LARGE SCALE GENOMIC DNA]</scope>
    <source>
        <strain evidence="3 4">CCUG 66496</strain>
    </source>
</reference>
<proteinExistence type="predicted"/>
<evidence type="ECO:0000313" key="4">
    <source>
        <dbReference type="Proteomes" id="UP000317430"/>
    </source>
</evidence>
<dbReference type="InterPro" id="IPR045989">
    <property type="entry name" value="DUF5945"/>
</dbReference>
<sequence length="140" mass="15445">MTTQTDWTYDGSLDQTTPTTPDQERAKIAALFGKGDPAPSPTTETIDYQAEFQKLKAGELQQASQENTEMSPSVVALPSPTLDKDPTTIYKEHLQKQLTSHEADMSSYQLELDRLQGLVNEKGNTIKTITAILKAMDTLV</sequence>
<organism evidence="3 4">
    <name type="scientific">Streptococcus cuniculipharyngis</name>
    <dbReference type="NCBI Taxonomy" id="1562651"/>
    <lineage>
        <taxon>Bacteria</taxon>
        <taxon>Bacillati</taxon>
        <taxon>Bacillota</taxon>
        <taxon>Bacilli</taxon>
        <taxon>Lactobacillales</taxon>
        <taxon>Streptococcaceae</taxon>
        <taxon>Streptococcus</taxon>
    </lineage>
</organism>
<evidence type="ECO:0000313" key="3">
    <source>
        <dbReference type="EMBL" id="TWS98856.1"/>
    </source>
</evidence>
<dbReference type="AlphaFoldDB" id="A0A5C5SD11"/>
<feature type="region of interest" description="Disordered" evidence="2">
    <location>
        <begin position="1"/>
        <end position="22"/>
    </location>
</feature>
<accession>A0A5C5SD11</accession>
<dbReference type="Proteomes" id="UP000317430">
    <property type="component" value="Unassembled WGS sequence"/>
</dbReference>
<feature type="compositionally biased region" description="Polar residues" evidence="2">
    <location>
        <begin position="62"/>
        <end position="71"/>
    </location>
</feature>
<dbReference type="OrthoDB" id="2230552at2"/>
<dbReference type="EMBL" id="VOHL01000001">
    <property type="protein sequence ID" value="TWS98856.1"/>
    <property type="molecule type" value="Genomic_DNA"/>
</dbReference>
<feature type="region of interest" description="Disordered" evidence="2">
    <location>
        <begin position="62"/>
        <end position="84"/>
    </location>
</feature>
<evidence type="ECO:0000256" key="2">
    <source>
        <dbReference type="SAM" id="MobiDB-lite"/>
    </source>
</evidence>
<gene>
    <name evidence="3" type="ORF">FRX57_01200</name>
</gene>
<comment type="caution">
    <text evidence="3">The sequence shown here is derived from an EMBL/GenBank/DDBJ whole genome shotgun (WGS) entry which is preliminary data.</text>
</comment>
<dbReference type="RefSeq" id="WP_146565832.1">
    <property type="nucleotide sequence ID" value="NZ_VOHL01000001.1"/>
</dbReference>
<protein>
    <submittedName>
        <fullName evidence="3">Uncharacterized protein</fullName>
    </submittedName>
</protein>
<dbReference type="Pfam" id="PF19370">
    <property type="entry name" value="DUF5945"/>
    <property type="match status" value="1"/>
</dbReference>
<name>A0A5C5SD11_9STRE</name>
<evidence type="ECO:0000256" key="1">
    <source>
        <dbReference type="SAM" id="Coils"/>
    </source>
</evidence>
<feature type="compositionally biased region" description="Polar residues" evidence="2">
    <location>
        <begin position="1"/>
        <end position="21"/>
    </location>
</feature>
<keyword evidence="1" id="KW-0175">Coiled coil</keyword>
<feature type="coiled-coil region" evidence="1">
    <location>
        <begin position="91"/>
        <end position="118"/>
    </location>
</feature>